<dbReference type="GO" id="GO:0016787">
    <property type="term" value="F:hydrolase activity"/>
    <property type="evidence" value="ECO:0007669"/>
    <property type="project" value="UniProtKB-KW"/>
</dbReference>
<dbReference type="Proteomes" id="UP000236291">
    <property type="component" value="Unassembled WGS sequence"/>
</dbReference>
<keyword evidence="1" id="KW-0175">Coiled coil</keyword>
<dbReference type="EMBL" id="ASHM01050199">
    <property type="protein sequence ID" value="PNX86052.1"/>
    <property type="molecule type" value="Genomic_DNA"/>
</dbReference>
<evidence type="ECO:0000313" key="2">
    <source>
        <dbReference type="EMBL" id="PNX86052.1"/>
    </source>
</evidence>
<accession>A0A2K3M5I9</accession>
<gene>
    <name evidence="2" type="ORF">L195_g042128</name>
</gene>
<proteinExistence type="predicted"/>
<evidence type="ECO:0000256" key="1">
    <source>
        <dbReference type="SAM" id="Coils"/>
    </source>
</evidence>
<dbReference type="AlphaFoldDB" id="A0A2K3M5I9"/>
<organism evidence="2 3">
    <name type="scientific">Trifolium pratense</name>
    <name type="common">Red clover</name>
    <dbReference type="NCBI Taxonomy" id="57577"/>
    <lineage>
        <taxon>Eukaryota</taxon>
        <taxon>Viridiplantae</taxon>
        <taxon>Streptophyta</taxon>
        <taxon>Embryophyta</taxon>
        <taxon>Tracheophyta</taxon>
        <taxon>Spermatophyta</taxon>
        <taxon>Magnoliopsida</taxon>
        <taxon>eudicotyledons</taxon>
        <taxon>Gunneridae</taxon>
        <taxon>Pentapetalae</taxon>
        <taxon>rosids</taxon>
        <taxon>fabids</taxon>
        <taxon>Fabales</taxon>
        <taxon>Fabaceae</taxon>
        <taxon>Papilionoideae</taxon>
        <taxon>50 kb inversion clade</taxon>
        <taxon>NPAAA clade</taxon>
        <taxon>Hologalegina</taxon>
        <taxon>IRL clade</taxon>
        <taxon>Trifolieae</taxon>
        <taxon>Trifolium</taxon>
    </lineage>
</organism>
<comment type="caution">
    <text evidence="2">The sequence shown here is derived from an EMBL/GenBank/DDBJ whole genome shotgun (WGS) entry which is preliminary data.</text>
</comment>
<protein>
    <submittedName>
        <fullName evidence="2">Ubiquitin carboxyl-terminal hydrolase</fullName>
    </submittedName>
</protein>
<dbReference type="Gene3D" id="1.10.287.1490">
    <property type="match status" value="1"/>
</dbReference>
<feature type="coiled-coil region" evidence="1">
    <location>
        <begin position="24"/>
        <end position="100"/>
    </location>
</feature>
<sequence length="110" mass="12654">EALKETRQKILTSKTSFTNHQTQLNSVDAQIADLKAKLEKLQGDRAKIAEIQDLDKDKITSLNKEVKSIFHHLADEQIKLKSVEDQIPEAQTELESHERLYRIFKATPPF</sequence>
<reference evidence="2 3" key="1">
    <citation type="journal article" date="2014" name="Am. J. Bot.">
        <title>Genome assembly and annotation for red clover (Trifolium pratense; Fabaceae).</title>
        <authorList>
            <person name="Istvanek J."/>
            <person name="Jaros M."/>
            <person name="Krenek A."/>
            <person name="Repkova J."/>
        </authorList>
    </citation>
    <scope>NUCLEOTIDE SEQUENCE [LARGE SCALE GENOMIC DNA]</scope>
    <source>
        <strain evidence="3">cv. Tatra</strain>
        <tissue evidence="2">Young leaves</tissue>
    </source>
</reference>
<feature type="non-terminal residue" evidence="2">
    <location>
        <position position="1"/>
    </location>
</feature>
<keyword evidence="2" id="KW-0378">Hydrolase</keyword>
<reference evidence="2 3" key="2">
    <citation type="journal article" date="2017" name="Front. Plant Sci.">
        <title>Gene Classification and Mining of Molecular Markers Useful in Red Clover (Trifolium pratense) Breeding.</title>
        <authorList>
            <person name="Istvanek J."/>
            <person name="Dluhosova J."/>
            <person name="Dluhos P."/>
            <person name="Patkova L."/>
            <person name="Nedelnik J."/>
            <person name="Repkova J."/>
        </authorList>
    </citation>
    <scope>NUCLEOTIDE SEQUENCE [LARGE SCALE GENOMIC DNA]</scope>
    <source>
        <strain evidence="3">cv. Tatra</strain>
        <tissue evidence="2">Young leaves</tissue>
    </source>
</reference>
<dbReference type="ExpressionAtlas" id="A0A2K3M5I9">
    <property type="expression patterns" value="baseline"/>
</dbReference>
<name>A0A2K3M5I9_TRIPR</name>
<evidence type="ECO:0000313" key="3">
    <source>
        <dbReference type="Proteomes" id="UP000236291"/>
    </source>
</evidence>